<dbReference type="Proteomes" id="UP000216020">
    <property type="component" value="Unassembled WGS sequence"/>
</dbReference>
<sequence length="125" mass="13449">MTPAAFEALSFTQVRGVRTSGSLTRQFQTVTFSPLAGGRPRQRRVGWALLSLQLDLYRLNDTGQALLRAAVDQDAPYSFRIVVPGLGAHYFTARVSSRALGLGGATDLALSTVALEVESDVLEPI</sequence>
<evidence type="ECO:0000313" key="1">
    <source>
        <dbReference type="EMBL" id="OZI31734.1"/>
    </source>
</evidence>
<keyword evidence="2" id="KW-1185">Reference proteome</keyword>
<reference evidence="2" key="1">
    <citation type="submission" date="2017-05" db="EMBL/GenBank/DDBJ databases">
        <title>Complete and WGS of Bordetella genogroups.</title>
        <authorList>
            <person name="Spilker T."/>
            <person name="Lipuma J."/>
        </authorList>
    </citation>
    <scope>NUCLEOTIDE SEQUENCE [LARGE SCALE GENOMIC DNA]</scope>
    <source>
        <strain evidence="2">AU16122</strain>
    </source>
</reference>
<name>A0A261S305_9BORD</name>
<evidence type="ECO:0008006" key="3">
    <source>
        <dbReference type="Google" id="ProtNLM"/>
    </source>
</evidence>
<evidence type="ECO:0000313" key="2">
    <source>
        <dbReference type="Proteomes" id="UP000216020"/>
    </source>
</evidence>
<comment type="caution">
    <text evidence="1">The sequence shown here is derived from an EMBL/GenBank/DDBJ whole genome shotgun (WGS) entry which is preliminary data.</text>
</comment>
<dbReference type="AlphaFoldDB" id="A0A261S305"/>
<proteinExistence type="predicted"/>
<organism evidence="1 2">
    <name type="scientific">Bordetella genomosp. 10</name>
    <dbReference type="NCBI Taxonomy" id="1416804"/>
    <lineage>
        <taxon>Bacteria</taxon>
        <taxon>Pseudomonadati</taxon>
        <taxon>Pseudomonadota</taxon>
        <taxon>Betaproteobacteria</taxon>
        <taxon>Burkholderiales</taxon>
        <taxon>Alcaligenaceae</taxon>
        <taxon>Bordetella</taxon>
    </lineage>
</organism>
<dbReference type="EMBL" id="NEVM01000005">
    <property type="protein sequence ID" value="OZI31734.1"/>
    <property type="molecule type" value="Genomic_DNA"/>
</dbReference>
<protein>
    <recommendedName>
        <fullName evidence="3">Phage tail protein</fullName>
    </recommendedName>
</protein>
<accession>A0A261S305</accession>
<gene>
    <name evidence="1" type="ORF">CAL29_28080</name>
</gene>